<name>A0A8E0RMJ8_9TREM</name>
<dbReference type="Gene3D" id="1.20.1250.20">
    <property type="entry name" value="MFS general substrate transporter like domains"/>
    <property type="match status" value="1"/>
</dbReference>
<dbReference type="OrthoDB" id="410267at2759"/>
<evidence type="ECO:0000256" key="3">
    <source>
        <dbReference type="ARBA" id="ARBA00022692"/>
    </source>
</evidence>
<feature type="non-terminal residue" evidence="7">
    <location>
        <position position="199"/>
    </location>
</feature>
<proteinExistence type="predicted"/>
<feature type="transmembrane region" description="Helical" evidence="6">
    <location>
        <begin position="12"/>
        <end position="33"/>
    </location>
</feature>
<keyword evidence="4 6" id="KW-1133">Transmembrane helix</keyword>
<evidence type="ECO:0000256" key="1">
    <source>
        <dbReference type="ARBA" id="ARBA00004141"/>
    </source>
</evidence>
<reference evidence="7" key="1">
    <citation type="submission" date="2019-05" db="EMBL/GenBank/DDBJ databases">
        <title>Annotation for the trematode Fasciolopsis buski.</title>
        <authorList>
            <person name="Choi Y.-J."/>
        </authorList>
    </citation>
    <scope>NUCLEOTIDE SEQUENCE</scope>
    <source>
        <strain evidence="7">HT</strain>
        <tissue evidence="7">Whole worm</tissue>
    </source>
</reference>
<dbReference type="GO" id="GO:0016020">
    <property type="term" value="C:membrane"/>
    <property type="evidence" value="ECO:0007669"/>
    <property type="project" value="UniProtKB-SubCell"/>
</dbReference>
<keyword evidence="2" id="KW-0813">Transport</keyword>
<dbReference type="SUPFAM" id="SSF103473">
    <property type="entry name" value="MFS general substrate transporter"/>
    <property type="match status" value="1"/>
</dbReference>
<dbReference type="PANTHER" id="PTHR43385:SF1">
    <property type="entry name" value="RIBOFLAVIN TRANSPORTER RIBJ"/>
    <property type="match status" value="1"/>
</dbReference>
<dbReference type="Proteomes" id="UP000728185">
    <property type="component" value="Unassembled WGS sequence"/>
</dbReference>
<keyword evidence="3 6" id="KW-0812">Transmembrane</keyword>
<feature type="transmembrane region" description="Helical" evidence="6">
    <location>
        <begin position="116"/>
        <end position="142"/>
    </location>
</feature>
<evidence type="ECO:0000313" key="8">
    <source>
        <dbReference type="Proteomes" id="UP000728185"/>
    </source>
</evidence>
<feature type="transmembrane region" description="Helical" evidence="6">
    <location>
        <begin position="86"/>
        <end position="104"/>
    </location>
</feature>
<dbReference type="PANTHER" id="PTHR43385">
    <property type="entry name" value="RIBOFLAVIN TRANSPORTER RIBJ"/>
    <property type="match status" value="1"/>
</dbReference>
<protein>
    <submittedName>
        <fullName evidence="7">Major facilitator superfamily protein</fullName>
    </submittedName>
</protein>
<dbReference type="EMBL" id="LUCM01009001">
    <property type="protein sequence ID" value="KAA0187610.1"/>
    <property type="molecule type" value="Genomic_DNA"/>
</dbReference>
<evidence type="ECO:0000256" key="5">
    <source>
        <dbReference type="ARBA" id="ARBA00023136"/>
    </source>
</evidence>
<comment type="caution">
    <text evidence="7">The sequence shown here is derived from an EMBL/GenBank/DDBJ whole genome shotgun (WGS) entry which is preliminary data.</text>
</comment>
<gene>
    <name evidence="7" type="ORF">FBUS_03648</name>
</gene>
<accession>A0A8E0RMJ8</accession>
<organism evidence="7 8">
    <name type="scientific">Fasciolopsis buskii</name>
    <dbReference type="NCBI Taxonomy" id="27845"/>
    <lineage>
        <taxon>Eukaryota</taxon>
        <taxon>Metazoa</taxon>
        <taxon>Spiralia</taxon>
        <taxon>Lophotrochozoa</taxon>
        <taxon>Platyhelminthes</taxon>
        <taxon>Trematoda</taxon>
        <taxon>Digenea</taxon>
        <taxon>Plagiorchiida</taxon>
        <taxon>Echinostomata</taxon>
        <taxon>Echinostomatoidea</taxon>
        <taxon>Fasciolidae</taxon>
        <taxon>Fasciolopsis</taxon>
    </lineage>
</organism>
<keyword evidence="8" id="KW-1185">Reference proteome</keyword>
<dbReference type="InterPro" id="IPR036259">
    <property type="entry name" value="MFS_trans_sf"/>
</dbReference>
<dbReference type="InterPro" id="IPR052983">
    <property type="entry name" value="MFS_Riboflavin_Transporter"/>
</dbReference>
<feature type="transmembrane region" description="Helical" evidence="6">
    <location>
        <begin position="148"/>
        <end position="168"/>
    </location>
</feature>
<keyword evidence="5 6" id="KW-0472">Membrane</keyword>
<evidence type="ECO:0000256" key="4">
    <source>
        <dbReference type="ARBA" id="ARBA00022989"/>
    </source>
</evidence>
<feature type="transmembrane region" description="Helical" evidence="6">
    <location>
        <begin position="54"/>
        <end position="74"/>
    </location>
</feature>
<evidence type="ECO:0000256" key="2">
    <source>
        <dbReference type="ARBA" id="ARBA00022448"/>
    </source>
</evidence>
<evidence type="ECO:0000313" key="7">
    <source>
        <dbReference type="EMBL" id="KAA0187610.1"/>
    </source>
</evidence>
<evidence type="ECO:0000256" key="6">
    <source>
        <dbReference type="SAM" id="Phobius"/>
    </source>
</evidence>
<sequence length="199" mass="21242">RSFTDPELLARIPKACLVLSGITAGVQVLGTLIMRKKETDNRNMVGQSFISDDLFLAGVAMASSVCNAGGRVIWGSICDRLSFKLPFSFMLIVWCGLLFSFPHITSLTGVAAKVVYSLWVCSLFLCLSGVFVLAPAATQVLYGPTHMAVNYGLVYNSFIVGSMLAAVLTKAMSSAEGFHYQFGLSGSMCIVGKSVTTGQ</sequence>
<dbReference type="AlphaFoldDB" id="A0A8E0RMJ8"/>
<comment type="subcellular location">
    <subcellularLocation>
        <location evidence="1">Membrane</location>
        <topology evidence="1">Multi-pass membrane protein</topology>
    </subcellularLocation>
</comment>